<evidence type="ECO:0000313" key="3">
    <source>
        <dbReference type="Proteomes" id="UP000183760"/>
    </source>
</evidence>
<evidence type="ECO:0000313" key="2">
    <source>
        <dbReference type="EMBL" id="SET36293.1"/>
    </source>
</evidence>
<dbReference type="RefSeq" id="WP_074950191.1">
    <property type="nucleotide sequence ID" value="NZ_BJXR01000083.1"/>
</dbReference>
<reference evidence="1 4" key="2">
    <citation type="submission" date="2019-07" db="EMBL/GenBank/DDBJ databases">
        <title>Whole genome shotgun sequence of Myxococcus fulvus NBRC 100333.</title>
        <authorList>
            <person name="Hosoyama A."/>
            <person name="Uohara A."/>
            <person name="Ohji S."/>
            <person name="Ichikawa N."/>
        </authorList>
    </citation>
    <scope>NUCLEOTIDE SEQUENCE [LARGE SCALE GENOMIC DNA]</scope>
    <source>
        <strain evidence="1 4">NBRC 100333</strain>
    </source>
</reference>
<proteinExistence type="predicted"/>
<sequence>MPLLPNLPTKAQVIALTRAIRNRMDGSIARADLFGTIEDFWADYLEIRGERYRQRQSSLCLVEHSVYEFLTANPQLARTGDVGHTVFVNLLMFLQVVQSEHTAVIQEVMPEPQVYAMDADDMVTGLAWRALKGGNGAIEVLDTDHVVAQPIRQNPERVEGFRVTVLAAFARMLSTAGGRSLVTQLLAQGKKVRIIPRTRSTVLSAQVLRQGLRELNRRYGIPIPEDVSSGDLGPAVTGVFSEAGTIQGMALAMGSAKANIDIVSGSELPRLPDTGSGSIIAIDPRISDASFVAFDGLKNPLVTPLFLTIAHELIHALHNAYGTSRGMFPLCDYNNREEYETIRGTDLSENTLRAEHRLGVRFGHSGEFTQDLLRYLRRNLQVRVDESLALKYG</sequence>
<gene>
    <name evidence="1" type="ORF">MFU01_85370</name>
    <name evidence="2" type="ORF">SAMN05443572_10213</name>
</gene>
<dbReference type="OrthoDB" id="8821494at2"/>
<dbReference type="EMBL" id="BJXR01000083">
    <property type="protein sequence ID" value="GEN13500.1"/>
    <property type="molecule type" value="Genomic_DNA"/>
</dbReference>
<evidence type="ECO:0000313" key="4">
    <source>
        <dbReference type="Proteomes" id="UP000321514"/>
    </source>
</evidence>
<evidence type="ECO:0000313" key="1">
    <source>
        <dbReference type="EMBL" id="GEN13500.1"/>
    </source>
</evidence>
<organism evidence="1 4">
    <name type="scientific">Myxococcus fulvus</name>
    <dbReference type="NCBI Taxonomy" id="33"/>
    <lineage>
        <taxon>Bacteria</taxon>
        <taxon>Pseudomonadati</taxon>
        <taxon>Myxococcota</taxon>
        <taxon>Myxococcia</taxon>
        <taxon>Myxococcales</taxon>
        <taxon>Cystobacterineae</taxon>
        <taxon>Myxococcaceae</taxon>
        <taxon>Myxococcus</taxon>
    </lineage>
</organism>
<dbReference type="AlphaFoldDB" id="A0A511TH41"/>
<comment type="caution">
    <text evidence="1">The sequence shown here is derived from an EMBL/GenBank/DDBJ whole genome shotgun (WGS) entry which is preliminary data.</text>
</comment>
<dbReference type="EMBL" id="FOIB01000002">
    <property type="protein sequence ID" value="SET36293.1"/>
    <property type="molecule type" value="Genomic_DNA"/>
</dbReference>
<keyword evidence="3" id="KW-1185">Reference proteome</keyword>
<reference evidence="2 3" key="1">
    <citation type="submission" date="2016-10" db="EMBL/GenBank/DDBJ databases">
        <authorList>
            <person name="Varghese N."/>
            <person name="Submissions S."/>
        </authorList>
    </citation>
    <scope>NUCLEOTIDE SEQUENCE [LARGE SCALE GENOMIC DNA]</scope>
    <source>
        <strain evidence="2 3">DSM 16525</strain>
    </source>
</reference>
<name>A0A511TH41_MYXFU</name>
<dbReference type="Proteomes" id="UP000321514">
    <property type="component" value="Unassembled WGS sequence"/>
</dbReference>
<dbReference type="Proteomes" id="UP000183760">
    <property type="component" value="Unassembled WGS sequence"/>
</dbReference>
<protein>
    <submittedName>
        <fullName evidence="1">Uncharacterized protein</fullName>
    </submittedName>
</protein>
<accession>A0A511TH41</accession>
<dbReference type="Gene3D" id="3.90.1240.10">
    <property type="entry name" value="Metalloproteases ('zincins'), catalytic domain like"/>
    <property type="match status" value="1"/>
</dbReference>